<evidence type="ECO:0000313" key="8">
    <source>
        <dbReference type="EMBL" id="NHN28917.1"/>
    </source>
</evidence>
<feature type="domain" description="EamA" evidence="7">
    <location>
        <begin position="24"/>
        <end position="156"/>
    </location>
</feature>
<dbReference type="EMBL" id="JAAOIW010000001">
    <property type="protein sequence ID" value="NHN28917.1"/>
    <property type="molecule type" value="Genomic_DNA"/>
</dbReference>
<evidence type="ECO:0000256" key="4">
    <source>
        <dbReference type="ARBA" id="ARBA00022989"/>
    </source>
</evidence>
<feature type="transmembrane region" description="Helical" evidence="6">
    <location>
        <begin position="108"/>
        <end position="133"/>
    </location>
</feature>
<feature type="domain" description="EamA" evidence="7">
    <location>
        <begin position="168"/>
        <end position="302"/>
    </location>
</feature>
<keyword evidence="4 6" id="KW-1133">Transmembrane helix</keyword>
<feature type="transmembrane region" description="Helical" evidence="6">
    <location>
        <begin position="140"/>
        <end position="160"/>
    </location>
</feature>
<evidence type="ECO:0000256" key="2">
    <source>
        <dbReference type="ARBA" id="ARBA00007362"/>
    </source>
</evidence>
<feature type="transmembrane region" description="Helical" evidence="6">
    <location>
        <begin position="199"/>
        <end position="222"/>
    </location>
</feature>
<dbReference type="Pfam" id="PF00892">
    <property type="entry name" value="EamA"/>
    <property type="match status" value="2"/>
</dbReference>
<feature type="transmembrane region" description="Helical" evidence="6">
    <location>
        <begin position="259"/>
        <end position="279"/>
    </location>
</feature>
<dbReference type="Proteomes" id="UP001165962">
    <property type="component" value="Unassembled WGS sequence"/>
</dbReference>
<gene>
    <name evidence="8" type="ORF">G9U52_03605</name>
</gene>
<dbReference type="PANTHER" id="PTHR32322:SF2">
    <property type="entry name" value="EAMA DOMAIN-CONTAINING PROTEIN"/>
    <property type="match status" value="1"/>
</dbReference>
<evidence type="ECO:0000313" key="9">
    <source>
        <dbReference type="Proteomes" id="UP001165962"/>
    </source>
</evidence>
<feature type="transmembrane region" description="Helical" evidence="6">
    <location>
        <begin position="21"/>
        <end position="41"/>
    </location>
</feature>
<dbReference type="InterPro" id="IPR050638">
    <property type="entry name" value="AA-Vitamin_Transporters"/>
</dbReference>
<evidence type="ECO:0000256" key="1">
    <source>
        <dbReference type="ARBA" id="ARBA00004127"/>
    </source>
</evidence>
<dbReference type="PANTHER" id="PTHR32322">
    <property type="entry name" value="INNER MEMBRANE TRANSPORTER"/>
    <property type="match status" value="1"/>
</dbReference>
<protein>
    <submittedName>
        <fullName evidence="8">DMT family transporter</fullName>
    </submittedName>
</protein>
<keyword evidence="9" id="KW-1185">Reference proteome</keyword>
<feature type="transmembrane region" description="Helical" evidence="6">
    <location>
        <begin position="166"/>
        <end position="187"/>
    </location>
</feature>
<feature type="transmembrane region" description="Helical" evidence="6">
    <location>
        <begin position="285"/>
        <end position="302"/>
    </location>
</feature>
<name>A0ABX0J206_9BACL</name>
<organism evidence="8 9">
    <name type="scientific">Paenibacillus agricola</name>
    <dbReference type="NCBI Taxonomy" id="2716264"/>
    <lineage>
        <taxon>Bacteria</taxon>
        <taxon>Bacillati</taxon>
        <taxon>Bacillota</taxon>
        <taxon>Bacilli</taxon>
        <taxon>Bacillales</taxon>
        <taxon>Paenibacillaceae</taxon>
        <taxon>Paenibacillus</taxon>
    </lineage>
</organism>
<comment type="similarity">
    <text evidence="2">Belongs to the EamA transporter family.</text>
</comment>
<feature type="transmembrane region" description="Helical" evidence="6">
    <location>
        <begin position="53"/>
        <end position="73"/>
    </location>
</feature>
<dbReference type="SUPFAM" id="SSF103481">
    <property type="entry name" value="Multidrug resistance efflux transporter EmrE"/>
    <property type="match status" value="2"/>
</dbReference>
<comment type="subcellular location">
    <subcellularLocation>
        <location evidence="1">Endomembrane system</location>
        <topology evidence="1">Multi-pass membrane protein</topology>
    </subcellularLocation>
</comment>
<sequence>MEVRHDFHDREALYLSRKHNLLFALYVLLGVFALSTSAIFVKLSSAPAPITALYRMFFSFILLLPFLLIVPNALADLRKITRKQWIWGSLSGAFIAVHYLLWFESLLFTSVASSTVLVTLQPLFAFIGGYLIYGERLRKVAVSGGVLSIVGSVIIGWGDMQLGEAALYGDILALLGAAAITAYFLIAQNVRKHMSLVPFGIIVYSTSSLFLLAYCLMMQAPLVGYPASDWLCFLGLAIIPTLMGQTIFNWLIKWLSASTISMSILGEPIGTCLLAYLIWGESITLPQALGSCVIFIGIYIFLRFNKSGNADGISENKEKSL</sequence>
<comment type="caution">
    <text evidence="8">The sequence shown here is derived from an EMBL/GenBank/DDBJ whole genome shotgun (WGS) entry which is preliminary data.</text>
</comment>
<keyword evidence="3 6" id="KW-0812">Transmembrane</keyword>
<dbReference type="InterPro" id="IPR000620">
    <property type="entry name" value="EamA_dom"/>
</dbReference>
<dbReference type="InterPro" id="IPR037185">
    <property type="entry name" value="EmrE-like"/>
</dbReference>
<feature type="transmembrane region" description="Helical" evidence="6">
    <location>
        <begin position="228"/>
        <end position="252"/>
    </location>
</feature>
<evidence type="ECO:0000256" key="6">
    <source>
        <dbReference type="SAM" id="Phobius"/>
    </source>
</evidence>
<accession>A0ABX0J206</accession>
<evidence type="ECO:0000259" key="7">
    <source>
        <dbReference type="Pfam" id="PF00892"/>
    </source>
</evidence>
<proteinExistence type="inferred from homology"/>
<evidence type="ECO:0000256" key="5">
    <source>
        <dbReference type="ARBA" id="ARBA00023136"/>
    </source>
</evidence>
<evidence type="ECO:0000256" key="3">
    <source>
        <dbReference type="ARBA" id="ARBA00022692"/>
    </source>
</evidence>
<keyword evidence="5 6" id="KW-0472">Membrane</keyword>
<feature type="transmembrane region" description="Helical" evidence="6">
    <location>
        <begin position="85"/>
        <end position="102"/>
    </location>
</feature>
<reference evidence="8" key="1">
    <citation type="submission" date="2020-03" db="EMBL/GenBank/DDBJ databases">
        <title>Draft sequencing of Paenibacilllus sp. S3N08.</title>
        <authorList>
            <person name="Kim D.-U."/>
        </authorList>
    </citation>
    <scope>NUCLEOTIDE SEQUENCE</scope>
    <source>
        <strain evidence="8">S3N08</strain>
    </source>
</reference>